<proteinExistence type="predicted"/>
<evidence type="ECO:0000313" key="1">
    <source>
        <dbReference type="EMBL" id="VAW06127.1"/>
    </source>
</evidence>
<organism evidence="1">
    <name type="scientific">hydrothermal vent metagenome</name>
    <dbReference type="NCBI Taxonomy" id="652676"/>
    <lineage>
        <taxon>unclassified sequences</taxon>
        <taxon>metagenomes</taxon>
        <taxon>ecological metagenomes</taxon>
    </lineage>
</organism>
<gene>
    <name evidence="1" type="ORF">MNBD_ACTINO01-1898</name>
</gene>
<dbReference type="Gene3D" id="3.40.50.880">
    <property type="match status" value="1"/>
</dbReference>
<dbReference type="EMBL" id="UOEI01000453">
    <property type="protein sequence ID" value="VAW06127.1"/>
    <property type="molecule type" value="Genomic_DNA"/>
</dbReference>
<accession>A0A3B0SYG3</accession>
<protein>
    <submittedName>
        <fullName evidence="1">Uncharacterized protein</fullName>
    </submittedName>
</protein>
<dbReference type="AlphaFoldDB" id="A0A3B0SYG3"/>
<name>A0A3B0SYG3_9ZZZZ</name>
<feature type="non-terminal residue" evidence="1">
    <location>
        <position position="53"/>
    </location>
</feature>
<dbReference type="PROSITE" id="PS51273">
    <property type="entry name" value="GATASE_TYPE_1"/>
    <property type="match status" value="1"/>
</dbReference>
<dbReference type="InterPro" id="IPR029062">
    <property type="entry name" value="Class_I_gatase-like"/>
</dbReference>
<sequence>MSNIAIIDHGAGNLVSVVNALTSLGEQPRVVTEPQEFDVADGIILPGVGATAP</sequence>
<dbReference type="SUPFAM" id="SSF52317">
    <property type="entry name" value="Class I glutamine amidotransferase-like"/>
    <property type="match status" value="1"/>
</dbReference>
<reference evidence="1" key="1">
    <citation type="submission" date="2018-06" db="EMBL/GenBank/DDBJ databases">
        <authorList>
            <person name="Zhirakovskaya E."/>
        </authorList>
    </citation>
    <scope>NUCLEOTIDE SEQUENCE</scope>
</reference>